<dbReference type="RefSeq" id="WP_156890153.1">
    <property type="nucleotide sequence ID" value="NZ_CP046377.1"/>
</dbReference>
<evidence type="ECO:0000313" key="4">
    <source>
        <dbReference type="Proteomes" id="UP001617714"/>
    </source>
</evidence>
<evidence type="ECO:0000313" key="3">
    <source>
        <dbReference type="Proteomes" id="UP000464054"/>
    </source>
</evidence>
<dbReference type="EMBL" id="CP046377">
    <property type="protein sequence ID" value="QHQ26337.1"/>
    <property type="molecule type" value="Genomic_DNA"/>
</dbReference>
<sequence>MLLAITWRADGIDAMHWVETPLFNALAGNTRQDVSREVKHFGIFLPATTCLFPDKHLVTGNDFYSRLDT</sequence>
<accession>A0AAP9LEF3</accession>
<reference evidence="3" key="1">
    <citation type="submission" date="2019-11" db="EMBL/GenBank/DDBJ databases">
        <authorList>
            <person name="Jee S."/>
        </authorList>
    </citation>
    <scope>NUCLEOTIDE SEQUENCE [LARGE SCALE GENOMIC DNA]</scope>
    <source>
        <strain evidence="3">PZ1</strain>
    </source>
</reference>
<gene>
    <name evidence="1" type="ORF">ACIPSN_03055</name>
    <name evidence="2" type="ORF">GMX10_21620</name>
</gene>
<reference evidence="2" key="2">
    <citation type="journal article" date="2022" name="Plant Pathol J">
        <title>Comparative Genomic Analysis of Pathogenic Factors of Pectobacterium Species Isolated in South Korea Using Whole-Genome Sequencing.</title>
        <authorList>
            <person name="Jee S."/>
            <person name="Kang I.J."/>
            <person name="Bak G."/>
            <person name="Kang S."/>
            <person name="Lee J."/>
            <person name="Heu S."/>
            <person name="Hwang I."/>
        </authorList>
    </citation>
    <scope>NUCLEOTIDE SEQUENCE</scope>
    <source>
        <strain evidence="2">PZ1</strain>
    </source>
</reference>
<reference evidence="1 4" key="3">
    <citation type="submission" date="2024-10" db="EMBL/GenBank/DDBJ databases">
        <authorList>
            <person name="Lu C.-H."/>
        </authorList>
    </citation>
    <scope>NUCLEOTIDE SEQUENCE [LARGE SCALE GENOMIC DNA]</scope>
    <source>
        <strain evidence="1 4">22QBSP01-2</strain>
    </source>
</reference>
<dbReference type="Proteomes" id="UP000464054">
    <property type="component" value="Chromosome"/>
</dbReference>
<dbReference type="Proteomes" id="UP001617714">
    <property type="component" value="Unassembled WGS sequence"/>
</dbReference>
<dbReference type="GeneID" id="90771905"/>
<evidence type="ECO:0000313" key="1">
    <source>
        <dbReference type="EMBL" id="MFJ5320362.1"/>
    </source>
</evidence>
<protein>
    <submittedName>
        <fullName evidence="2">Uncharacterized protein</fullName>
    </submittedName>
</protein>
<proteinExistence type="predicted"/>
<name>A0AAP9LEF3_9GAMM</name>
<keyword evidence="4" id="KW-1185">Reference proteome</keyword>
<evidence type="ECO:0000313" key="2">
    <source>
        <dbReference type="EMBL" id="QHQ26337.1"/>
    </source>
</evidence>
<dbReference type="AlphaFoldDB" id="A0AAP9LEF3"/>
<dbReference type="EMBL" id="JBIXKD010000003">
    <property type="protein sequence ID" value="MFJ5320362.1"/>
    <property type="molecule type" value="Genomic_DNA"/>
</dbReference>
<organism evidence="2 3">
    <name type="scientific">Pectobacterium parvum</name>
    <dbReference type="NCBI Taxonomy" id="2778550"/>
    <lineage>
        <taxon>Bacteria</taxon>
        <taxon>Pseudomonadati</taxon>
        <taxon>Pseudomonadota</taxon>
        <taxon>Gammaproteobacteria</taxon>
        <taxon>Enterobacterales</taxon>
        <taxon>Pectobacteriaceae</taxon>
        <taxon>Pectobacterium</taxon>
    </lineage>
</organism>